<feature type="transmembrane region" description="Helical" evidence="7">
    <location>
        <begin position="96"/>
        <end position="115"/>
    </location>
</feature>
<dbReference type="PANTHER" id="PTHR30213:SF0">
    <property type="entry name" value="UPF0761 MEMBRANE PROTEIN YIHY"/>
    <property type="match status" value="1"/>
</dbReference>
<feature type="transmembrane region" description="Helical" evidence="7">
    <location>
        <begin position="234"/>
        <end position="258"/>
    </location>
</feature>
<dbReference type="GO" id="GO:0005886">
    <property type="term" value="C:plasma membrane"/>
    <property type="evidence" value="ECO:0007669"/>
    <property type="project" value="UniProtKB-SubCell"/>
</dbReference>
<keyword evidence="2 7" id="KW-1003">Cell membrane</keyword>
<keyword evidence="9" id="KW-1185">Reference proteome</keyword>
<comment type="caution">
    <text evidence="7">Lacks conserved residue(s) required for the propagation of feature annotation.</text>
</comment>
<comment type="caution">
    <text evidence="8">The sequence shown here is derived from an EMBL/GenBank/DDBJ whole genome shotgun (WGS) entry which is preliminary data.</text>
</comment>
<comment type="subcellular location">
    <subcellularLocation>
        <location evidence="1 7">Cell membrane</location>
        <topology evidence="1 7">Multi-pass membrane protein</topology>
    </subcellularLocation>
</comment>
<gene>
    <name evidence="8" type="ORF">OUO13_11705</name>
</gene>
<evidence type="ECO:0000313" key="8">
    <source>
        <dbReference type="EMBL" id="MCY0965855.1"/>
    </source>
</evidence>
<evidence type="ECO:0000313" key="9">
    <source>
        <dbReference type="Proteomes" id="UP001150830"/>
    </source>
</evidence>
<evidence type="ECO:0000256" key="4">
    <source>
        <dbReference type="ARBA" id="ARBA00022692"/>
    </source>
</evidence>
<reference evidence="8" key="1">
    <citation type="submission" date="2022-11" db="EMBL/GenBank/DDBJ databases">
        <title>Parathalassolutuus dongxingensis gen. nov., sp. nov., a novel member of family Oceanospirillaceae isolated from a coastal shrimp pond in Guangxi, China.</title>
        <authorList>
            <person name="Chen H."/>
        </authorList>
    </citation>
    <scope>NUCLEOTIDE SEQUENCE</scope>
    <source>
        <strain evidence="8">G-43</strain>
    </source>
</reference>
<organism evidence="8 9">
    <name type="scientific">Parathalassolituus penaei</name>
    <dbReference type="NCBI Taxonomy" id="2997323"/>
    <lineage>
        <taxon>Bacteria</taxon>
        <taxon>Pseudomonadati</taxon>
        <taxon>Pseudomonadota</taxon>
        <taxon>Gammaproteobacteria</taxon>
        <taxon>Oceanospirillales</taxon>
        <taxon>Oceanospirillaceae</taxon>
        <taxon>Parathalassolituus</taxon>
    </lineage>
</organism>
<evidence type="ECO:0000256" key="3">
    <source>
        <dbReference type="ARBA" id="ARBA00022519"/>
    </source>
</evidence>
<feature type="transmembrane region" description="Helical" evidence="7">
    <location>
        <begin position="31"/>
        <end position="53"/>
    </location>
</feature>
<feature type="transmembrane region" description="Helical" evidence="7">
    <location>
        <begin position="136"/>
        <end position="161"/>
    </location>
</feature>
<evidence type="ECO:0000256" key="6">
    <source>
        <dbReference type="ARBA" id="ARBA00023136"/>
    </source>
</evidence>
<keyword evidence="6 7" id="KW-0472">Membrane</keyword>
<evidence type="ECO:0000256" key="1">
    <source>
        <dbReference type="ARBA" id="ARBA00004651"/>
    </source>
</evidence>
<evidence type="ECO:0000256" key="2">
    <source>
        <dbReference type="ARBA" id="ARBA00022475"/>
    </source>
</evidence>
<keyword evidence="3" id="KW-0997">Cell inner membrane</keyword>
<protein>
    <recommendedName>
        <fullName evidence="7">UPF0761 membrane protein OUO13_11705</fullName>
    </recommendedName>
</protein>
<feature type="transmembrane region" description="Helical" evidence="7">
    <location>
        <begin position="173"/>
        <end position="192"/>
    </location>
</feature>
<dbReference type="Pfam" id="PF03631">
    <property type="entry name" value="Virul_fac_BrkB"/>
    <property type="match status" value="1"/>
</dbReference>
<dbReference type="InterPro" id="IPR023679">
    <property type="entry name" value="UPF0761_bac"/>
</dbReference>
<dbReference type="HAMAP" id="MF_00672">
    <property type="entry name" value="UPF0761"/>
    <property type="match status" value="1"/>
</dbReference>
<dbReference type="RefSeq" id="WP_283174066.1">
    <property type="nucleotide sequence ID" value="NZ_JAPNOA010000029.1"/>
</dbReference>
<accession>A0A9X3IT25</accession>
<evidence type="ECO:0000256" key="7">
    <source>
        <dbReference type="HAMAP-Rule" id="MF_00672"/>
    </source>
</evidence>
<dbReference type="AlphaFoldDB" id="A0A9X3IT25"/>
<dbReference type="EMBL" id="JAPNOA010000029">
    <property type="protein sequence ID" value="MCY0965855.1"/>
    <property type="molecule type" value="Genomic_DNA"/>
</dbReference>
<evidence type="ECO:0000256" key="5">
    <source>
        <dbReference type="ARBA" id="ARBA00022989"/>
    </source>
</evidence>
<dbReference type="PANTHER" id="PTHR30213">
    <property type="entry name" value="INNER MEMBRANE PROTEIN YHJD"/>
    <property type="match status" value="1"/>
</dbReference>
<proteinExistence type="inferred from homology"/>
<dbReference type="InterPro" id="IPR017039">
    <property type="entry name" value="Virul_fac_BrkB"/>
</dbReference>
<dbReference type="NCBIfam" id="TIGR00765">
    <property type="entry name" value="yihY_not_rbn"/>
    <property type="match status" value="1"/>
</dbReference>
<name>A0A9X3IT25_9GAMM</name>
<keyword evidence="4 7" id="KW-0812">Transmembrane</keyword>
<sequence length="419" mass="47329">MLTAYRRGRFVLRILWQTLRRFESMERRRDAAALTYTTLFALVPVITVTYAILSAIPALQKWGSRAHTSLLTYVMPEGSGVISKYLVQFSEQARDLTWVGVLALFMTALMLMQTIEQQFNRIWQVEVARSSLQRFFRYWAVLSLGPLLFASAQAVSSLLASVSVLDLGTHIPVAARLVPVLMTTAAITFVYMMVPNCRVPWRDAIIAALFVATVFETGKFLFARMMGLFPSYQLIYGAFAAVPLFLLWIYISWMLLLLGAELSYALGHPERRRSLDPLRERLLLALALYDNQQKGRASGEDQLRRQLGLIPAPHISALLQLFHARGWVSPTQDQHWVWLPDLRHLTLADFMADVALADLQQALQPPEGVQLPIEAALQTWLSGWHGEAERLLALSLDDFRRLQPLPALPENLSSTPAQV</sequence>
<keyword evidence="5 7" id="KW-1133">Transmembrane helix</keyword>
<comment type="similarity">
    <text evidence="7">Belongs to the UPF0761 family.</text>
</comment>
<dbReference type="Proteomes" id="UP001150830">
    <property type="component" value="Unassembled WGS sequence"/>
</dbReference>